<evidence type="ECO:0000313" key="4">
    <source>
        <dbReference type="EMBL" id="MBE1508582.1"/>
    </source>
</evidence>
<dbReference type="EMBL" id="JADBEC010000002">
    <property type="protein sequence ID" value="MBE1508582.1"/>
    <property type="molecule type" value="Genomic_DNA"/>
</dbReference>
<keyword evidence="5" id="KW-1185">Reference proteome</keyword>
<dbReference type="Pfam" id="PF01041">
    <property type="entry name" value="DegT_DnrJ_EryC1"/>
    <property type="match status" value="1"/>
</dbReference>
<reference evidence="4 5" key="1">
    <citation type="submission" date="2020-10" db="EMBL/GenBank/DDBJ databases">
        <title>Sequencing the genomes of 1000 actinobacteria strains.</title>
        <authorList>
            <person name="Klenk H.-P."/>
        </authorList>
    </citation>
    <scope>NUCLEOTIDE SEQUENCE [LARGE SCALE GENOMIC DNA]</scope>
    <source>
        <strain evidence="4 5">DSM 7307</strain>
    </source>
</reference>
<dbReference type="InterPro" id="IPR000653">
    <property type="entry name" value="DegT/StrS_aminotransferase"/>
</dbReference>
<dbReference type="PIRSF" id="PIRSF000390">
    <property type="entry name" value="PLP_StrS"/>
    <property type="match status" value="1"/>
</dbReference>
<comment type="similarity">
    <text evidence="2 3">Belongs to the DegT/DnrJ/EryC1 family.</text>
</comment>
<protein>
    <submittedName>
        <fullName evidence="4">dTDP-4-amino-4,6-dideoxygalactose transaminase</fullName>
    </submittedName>
</protein>
<sequence>MSNAATQSKLRVVKMKRNIFVTKPTLPPLEEFIPYLEQIWENKILTNGGPFHQQLEDELCRYLGVEHICLFTNGTIALVTALQALRVTGEVITTPYSFVATSHSLLWNGIKPIFADICANTLNLDPAKIEAAITPQTTAIMPVHCYGHPCDVDAIQKIADNYNLKVIYDAAHAFGVQDEDGSVLRHGDLSVLSFHATKVFNTFEGGAIICPDAKTKLRIDQLKNFGHVGEVNVAAPGINGKMSEFNAALGLLQLKHLDEAFSRRERIDAAYRERLQGVRGIHCLQGSGEKIANYAYFPILVKADYPISRDELNQRLKDTGINPRRYFYPPISEFPMYRGLASSHRENLPIAFEASRQVLCLPLYPDLEIEVVDEVCRLIAGQ</sequence>
<dbReference type="CDD" id="cd00616">
    <property type="entry name" value="AHBA_syn"/>
    <property type="match status" value="1"/>
</dbReference>
<comment type="caution">
    <text evidence="4">The sequence shown here is derived from an EMBL/GenBank/DDBJ whole genome shotgun (WGS) entry which is preliminary data.</text>
</comment>
<name>A0ABR9J0H6_RHIVS</name>
<dbReference type="Gene3D" id="3.40.640.10">
    <property type="entry name" value="Type I PLP-dependent aspartate aminotransferase-like (Major domain)"/>
    <property type="match status" value="1"/>
</dbReference>
<dbReference type="InterPro" id="IPR015421">
    <property type="entry name" value="PyrdxlP-dep_Trfase_major"/>
</dbReference>
<dbReference type="InterPro" id="IPR015424">
    <property type="entry name" value="PyrdxlP-dep_Trfase"/>
</dbReference>
<evidence type="ECO:0000313" key="5">
    <source>
        <dbReference type="Proteomes" id="UP000620262"/>
    </source>
</evidence>
<evidence type="ECO:0000256" key="1">
    <source>
        <dbReference type="ARBA" id="ARBA00022898"/>
    </source>
</evidence>
<dbReference type="PANTHER" id="PTHR30244">
    <property type="entry name" value="TRANSAMINASE"/>
    <property type="match status" value="1"/>
</dbReference>
<dbReference type="RefSeq" id="WP_281401536.1">
    <property type="nucleotide sequence ID" value="NZ_BAAAVL010000010.1"/>
</dbReference>
<dbReference type="Proteomes" id="UP000620262">
    <property type="component" value="Unassembled WGS sequence"/>
</dbReference>
<organism evidence="4 5">
    <name type="scientific">Rhizobium viscosum</name>
    <name type="common">Arthrobacter viscosus</name>
    <dbReference type="NCBI Taxonomy" id="1673"/>
    <lineage>
        <taxon>Bacteria</taxon>
        <taxon>Pseudomonadati</taxon>
        <taxon>Pseudomonadota</taxon>
        <taxon>Alphaproteobacteria</taxon>
        <taxon>Hyphomicrobiales</taxon>
        <taxon>Rhizobiaceae</taxon>
        <taxon>Rhizobium/Agrobacterium group</taxon>
        <taxon>Rhizobium</taxon>
    </lineage>
</organism>
<proteinExistence type="inferred from homology"/>
<keyword evidence="1 3" id="KW-0663">Pyridoxal phosphate</keyword>
<dbReference type="PANTHER" id="PTHR30244:SF9">
    <property type="entry name" value="PROTEIN RV3402C"/>
    <property type="match status" value="1"/>
</dbReference>
<gene>
    <name evidence="4" type="ORF">H4W29_005827</name>
</gene>
<evidence type="ECO:0000256" key="3">
    <source>
        <dbReference type="RuleBase" id="RU004508"/>
    </source>
</evidence>
<evidence type="ECO:0000256" key="2">
    <source>
        <dbReference type="ARBA" id="ARBA00037999"/>
    </source>
</evidence>
<accession>A0ABR9J0H6</accession>
<dbReference type="SUPFAM" id="SSF53383">
    <property type="entry name" value="PLP-dependent transferases"/>
    <property type="match status" value="1"/>
</dbReference>